<gene>
    <name evidence="12" type="ORF">BaRGS_00018794</name>
</gene>
<dbReference type="InterPro" id="IPR012337">
    <property type="entry name" value="RNaseH-like_sf"/>
</dbReference>
<protein>
    <recommendedName>
        <fullName evidence="3">RNA exonuclease 4</fullName>
    </recommendedName>
</protein>
<dbReference type="Pfam" id="PF00929">
    <property type="entry name" value="RNase_T"/>
    <property type="match status" value="1"/>
</dbReference>
<dbReference type="PANTHER" id="PTHR12801:SF45">
    <property type="entry name" value="RNA EXONUCLEASE 4"/>
    <property type="match status" value="1"/>
</dbReference>
<comment type="caution">
    <text evidence="12">The sequence shown here is derived from an EMBL/GenBank/DDBJ whole genome shotgun (WGS) entry which is preliminary data.</text>
</comment>
<organism evidence="12 13">
    <name type="scientific">Batillaria attramentaria</name>
    <dbReference type="NCBI Taxonomy" id="370345"/>
    <lineage>
        <taxon>Eukaryota</taxon>
        <taxon>Metazoa</taxon>
        <taxon>Spiralia</taxon>
        <taxon>Lophotrochozoa</taxon>
        <taxon>Mollusca</taxon>
        <taxon>Gastropoda</taxon>
        <taxon>Caenogastropoda</taxon>
        <taxon>Sorbeoconcha</taxon>
        <taxon>Cerithioidea</taxon>
        <taxon>Batillariidae</taxon>
        <taxon>Batillaria</taxon>
    </lineage>
</organism>
<dbReference type="CDD" id="cd06144">
    <property type="entry name" value="REX4_like"/>
    <property type="match status" value="1"/>
</dbReference>
<dbReference type="Gene3D" id="3.30.420.10">
    <property type="entry name" value="Ribonuclease H-like superfamily/Ribonuclease H"/>
    <property type="match status" value="1"/>
</dbReference>
<dbReference type="GO" id="GO:0006364">
    <property type="term" value="P:rRNA processing"/>
    <property type="evidence" value="ECO:0007669"/>
    <property type="project" value="UniProtKB-KW"/>
</dbReference>
<keyword evidence="4" id="KW-0698">rRNA processing</keyword>
<evidence type="ECO:0000256" key="9">
    <source>
        <dbReference type="ARBA" id="ARBA00025599"/>
    </source>
</evidence>
<sequence>MVHVRKSASAVQHSPLSMDGLFVFLDSDIDEDDLKTLKKKIKKVQRRKLSRKNGQADSSSTSSDTPLAASPEVVVAEGGGILNGHAENGRVLEEDDEPKLRKKKRKLGDDSVKLRAKKRRLKNGNNVDGSSYGRTCRDTTRTKSGWGNEGILSVSNDYITSCVSDSDDKLGGGLISNGDQRGIAKSSASKKTGKVESDQCISKHQLKLKKDSQSSVNGIPVSRNHTHYSTVNGLTNGSISRTTPCLTRCRSCALYKLPVITEEDHREMVNYVALDCEFVGIGPKKTSALGRCSIVDYTGAILFDRFVKPEEQVTDFRTPWSGLRAKDIRRGIPFVAAQEQISAVIKDKVVVGHAVHNDFRVMGIPHPPHLVRDTASCKQLRQMAELSHGSCALRRLTQILLGRRIQDGEHCSVTDARASLDLFRLVRSSWEPVLRAKLERRQARLRVDTGRCSDDPELNSFLEDHYWPPDLFVD</sequence>
<evidence type="ECO:0000256" key="2">
    <source>
        <dbReference type="ARBA" id="ARBA00010489"/>
    </source>
</evidence>
<keyword evidence="8" id="KW-0539">Nucleus</keyword>
<keyword evidence="5" id="KW-0540">Nuclease</keyword>
<evidence type="ECO:0000313" key="12">
    <source>
        <dbReference type="EMBL" id="KAK7489929.1"/>
    </source>
</evidence>
<dbReference type="EMBL" id="JACVVK020000132">
    <property type="protein sequence ID" value="KAK7489929.1"/>
    <property type="molecule type" value="Genomic_DNA"/>
</dbReference>
<evidence type="ECO:0000256" key="1">
    <source>
        <dbReference type="ARBA" id="ARBA00004123"/>
    </source>
</evidence>
<dbReference type="FunFam" id="3.30.420.10:FF:000007">
    <property type="entry name" value="Interferon-stimulated exonuclease gene 20"/>
    <property type="match status" value="1"/>
</dbReference>
<dbReference type="InterPro" id="IPR037431">
    <property type="entry name" value="REX4_DEDDh_dom"/>
</dbReference>
<dbReference type="InterPro" id="IPR047021">
    <property type="entry name" value="REXO1/3/4-like"/>
</dbReference>
<dbReference type="InterPro" id="IPR036397">
    <property type="entry name" value="RNaseH_sf"/>
</dbReference>
<comment type="subcellular location">
    <subcellularLocation>
        <location evidence="1">Nucleus</location>
    </subcellularLocation>
</comment>
<keyword evidence="13" id="KW-1185">Reference proteome</keyword>
<feature type="region of interest" description="Disordered" evidence="10">
    <location>
        <begin position="173"/>
        <end position="199"/>
    </location>
</feature>
<accession>A0ABD0KRU9</accession>
<evidence type="ECO:0000256" key="8">
    <source>
        <dbReference type="ARBA" id="ARBA00023242"/>
    </source>
</evidence>
<keyword evidence="6" id="KW-0378">Hydrolase</keyword>
<dbReference type="GO" id="GO:0005634">
    <property type="term" value="C:nucleus"/>
    <property type="evidence" value="ECO:0007669"/>
    <property type="project" value="UniProtKB-SubCell"/>
</dbReference>
<keyword evidence="7" id="KW-0269">Exonuclease</keyword>
<dbReference type="SMART" id="SM00479">
    <property type="entry name" value="EXOIII"/>
    <property type="match status" value="1"/>
</dbReference>
<evidence type="ECO:0000259" key="11">
    <source>
        <dbReference type="SMART" id="SM00479"/>
    </source>
</evidence>
<dbReference type="InterPro" id="IPR013520">
    <property type="entry name" value="Ribonucl_H"/>
</dbReference>
<dbReference type="AlphaFoldDB" id="A0ABD0KRU9"/>
<feature type="domain" description="Exonuclease" evidence="11">
    <location>
        <begin position="270"/>
        <end position="432"/>
    </location>
</feature>
<evidence type="ECO:0000256" key="3">
    <source>
        <dbReference type="ARBA" id="ARBA00016937"/>
    </source>
</evidence>
<dbReference type="PANTHER" id="PTHR12801">
    <property type="entry name" value="RNA EXONUCLEASE REXO1 / RECO3 FAMILY MEMBER-RELATED"/>
    <property type="match status" value="1"/>
</dbReference>
<proteinExistence type="inferred from homology"/>
<feature type="region of interest" description="Disordered" evidence="10">
    <location>
        <begin position="43"/>
        <end position="111"/>
    </location>
</feature>
<name>A0ABD0KRU9_9CAEN</name>
<dbReference type="Proteomes" id="UP001519460">
    <property type="component" value="Unassembled WGS sequence"/>
</dbReference>
<dbReference type="SUPFAM" id="SSF53098">
    <property type="entry name" value="Ribonuclease H-like"/>
    <property type="match status" value="1"/>
</dbReference>
<feature type="compositionally biased region" description="Polar residues" evidence="10">
    <location>
        <begin position="52"/>
        <end position="65"/>
    </location>
</feature>
<evidence type="ECO:0000256" key="10">
    <source>
        <dbReference type="SAM" id="MobiDB-lite"/>
    </source>
</evidence>
<evidence type="ECO:0000256" key="4">
    <source>
        <dbReference type="ARBA" id="ARBA00022552"/>
    </source>
</evidence>
<comment type="similarity">
    <text evidence="2">Belongs to the REXO4 family.</text>
</comment>
<evidence type="ECO:0000256" key="7">
    <source>
        <dbReference type="ARBA" id="ARBA00022839"/>
    </source>
</evidence>
<reference evidence="12 13" key="1">
    <citation type="journal article" date="2023" name="Sci. Data">
        <title>Genome assembly of the Korean intertidal mud-creeper Batillaria attramentaria.</title>
        <authorList>
            <person name="Patra A.K."/>
            <person name="Ho P.T."/>
            <person name="Jun S."/>
            <person name="Lee S.J."/>
            <person name="Kim Y."/>
            <person name="Won Y.J."/>
        </authorList>
    </citation>
    <scope>NUCLEOTIDE SEQUENCE [LARGE SCALE GENOMIC DNA]</scope>
    <source>
        <strain evidence="12">Wonlab-2016</strain>
    </source>
</reference>
<evidence type="ECO:0000256" key="5">
    <source>
        <dbReference type="ARBA" id="ARBA00022722"/>
    </source>
</evidence>
<evidence type="ECO:0000256" key="6">
    <source>
        <dbReference type="ARBA" id="ARBA00022801"/>
    </source>
</evidence>
<evidence type="ECO:0000313" key="13">
    <source>
        <dbReference type="Proteomes" id="UP001519460"/>
    </source>
</evidence>
<dbReference type="GO" id="GO:0004527">
    <property type="term" value="F:exonuclease activity"/>
    <property type="evidence" value="ECO:0007669"/>
    <property type="project" value="UniProtKB-KW"/>
</dbReference>
<comment type="function">
    <text evidence="9">Exoribonuclease involved in ribosome biosynthesis. Involved in the processing of ITS1, the internal transcribed spacer localized between the 18S and 5.8S rRNAs.</text>
</comment>